<organism evidence="1 2">
    <name type="scientific">Diversispora epigaea</name>
    <dbReference type="NCBI Taxonomy" id="1348612"/>
    <lineage>
        <taxon>Eukaryota</taxon>
        <taxon>Fungi</taxon>
        <taxon>Fungi incertae sedis</taxon>
        <taxon>Mucoromycota</taxon>
        <taxon>Glomeromycotina</taxon>
        <taxon>Glomeromycetes</taxon>
        <taxon>Diversisporales</taxon>
        <taxon>Diversisporaceae</taxon>
        <taxon>Diversispora</taxon>
    </lineage>
</organism>
<reference evidence="1 2" key="1">
    <citation type="submission" date="2018-08" db="EMBL/GenBank/DDBJ databases">
        <title>Genome and evolution of the arbuscular mycorrhizal fungus Diversispora epigaea (formerly Glomus versiforme) and its bacterial endosymbionts.</title>
        <authorList>
            <person name="Sun X."/>
            <person name="Fei Z."/>
            <person name="Harrison M."/>
        </authorList>
    </citation>
    <scope>NUCLEOTIDE SEQUENCE [LARGE SCALE GENOMIC DNA]</scope>
    <source>
        <strain evidence="1 2">IT104</strain>
    </source>
</reference>
<name>A0A397IP45_9GLOM</name>
<sequence>MNGIVTTIDEAARLQCYIKSALKGTQYYSGLCYKERGTEKDIININRLNKAEESS</sequence>
<dbReference type="EMBL" id="PQFF01000164">
    <property type="protein sequence ID" value="RHZ77695.1"/>
    <property type="molecule type" value="Genomic_DNA"/>
</dbReference>
<dbReference type="AlphaFoldDB" id="A0A397IP45"/>
<gene>
    <name evidence="1" type="ORF">Glove_174g11</name>
</gene>
<dbReference type="Proteomes" id="UP000266861">
    <property type="component" value="Unassembled WGS sequence"/>
</dbReference>
<proteinExistence type="predicted"/>
<accession>A0A397IP45</accession>
<comment type="caution">
    <text evidence="1">The sequence shown here is derived from an EMBL/GenBank/DDBJ whole genome shotgun (WGS) entry which is preliminary data.</text>
</comment>
<evidence type="ECO:0000313" key="1">
    <source>
        <dbReference type="EMBL" id="RHZ77695.1"/>
    </source>
</evidence>
<evidence type="ECO:0000313" key="2">
    <source>
        <dbReference type="Proteomes" id="UP000266861"/>
    </source>
</evidence>
<protein>
    <submittedName>
        <fullName evidence="1">Uncharacterized protein</fullName>
    </submittedName>
</protein>
<keyword evidence="2" id="KW-1185">Reference proteome</keyword>